<dbReference type="EMBL" id="JAUCGM010000808">
    <property type="protein sequence ID" value="MDM8563691.1"/>
    <property type="molecule type" value="Genomic_DNA"/>
</dbReference>
<comment type="caution">
    <text evidence="1">The sequence shown here is derived from an EMBL/GenBank/DDBJ whole genome shotgun (WGS) entry which is preliminary data.</text>
</comment>
<reference evidence="1" key="1">
    <citation type="submission" date="2023-06" db="EMBL/GenBank/DDBJ databases">
        <title>Uncultivated large filamentous bacteria from sulfidic sediments reveal new species and different genomic features in energy metabolism and defense.</title>
        <authorList>
            <person name="Fonseca A."/>
        </authorList>
    </citation>
    <scope>NUCLEOTIDE SEQUENCE</scope>
    <source>
        <strain evidence="1">HSG4</strain>
    </source>
</reference>
<evidence type="ECO:0008006" key="3">
    <source>
        <dbReference type="Google" id="ProtNLM"/>
    </source>
</evidence>
<name>A0ABT7VVU5_9GAMM</name>
<organism evidence="1 2">
    <name type="scientific">Candidatus Marithioploca araucensis</name>
    <dbReference type="NCBI Taxonomy" id="70273"/>
    <lineage>
        <taxon>Bacteria</taxon>
        <taxon>Pseudomonadati</taxon>
        <taxon>Pseudomonadota</taxon>
        <taxon>Gammaproteobacteria</taxon>
        <taxon>Thiotrichales</taxon>
        <taxon>Thiotrichaceae</taxon>
        <taxon>Candidatus Marithioploca</taxon>
    </lineage>
</organism>
<gene>
    <name evidence="1" type="ORF">QUF54_10090</name>
</gene>
<sequence>MKGMESTQGTKDQKGEDVGFRDKFEAKHRTTDGHFVRSKAEMIIDNWLYMAEIVHAYERKLPIEEDVYSDFYIPTGKVYIEYWGYENDPKYQLRKQKKIELYKKYGFNLIELQDKEVQNLDDILPKLLLKYGVQAY</sequence>
<keyword evidence="2" id="KW-1185">Reference proteome</keyword>
<evidence type="ECO:0000313" key="2">
    <source>
        <dbReference type="Proteomes" id="UP001171945"/>
    </source>
</evidence>
<accession>A0ABT7VVU5</accession>
<proteinExistence type="predicted"/>
<dbReference type="Proteomes" id="UP001171945">
    <property type="component" value="Unassembled WGS sequence"/>
</dbReference>
<protein>
    <recommendedName>
        <fullName evidence="3">DUF559 domain-containing protein</fullName>
    </recommendedName>
</protein>
<dbReference type="Gene3D" id="3.40.960.10">
    <property type="entry name" value="VSR Endonuclease"/>
    <property type="match status" value="1"/>
</dbReference>
<evidence type="ECO:0000313" key="1">
    <source>
        <dbReference type="EMBL" id="MDM8563691.1"/>
    </source>
</evidence>